<protein>
    <submittedName>
        <fullName evidence="1">Uncharacterized protein</fullName>
    </submittedName>
</protein>
<reference evidence="1" key="1">
    <citation type="journal article" date="2015" name="Nature">
        <title>Complex archaea that bridge the gap between prokaryotes and eukaryotes.</title>
        <authorList>
            <person name="Spang A."/>
            <person name="Saw J.H."/>
            <person name="Jorgensen S.L."/>
            <person name="Zaremba-Niedzwiedzka K."/>
            <person name="Martijn J."/>
            <person name="Lind A.E."/>
            <person name="van Eijk R."/>
            <person name="Schleper C."/>
            <person name="Guy L."/>
            <person name="Ettema T.J."/>
        </authorList>
    </citation>
    <scope>NUCLEOTIDE SEQUENCE</scope>
</reference>
<accession>A0A0F9H2X5</accession>
<gene>
    <name evidence="1" type="ORF">LCGC14_2049520</name>
</gene>
<dbReference type="AlphaFoldDB" id="A0A0F9H2X5"/>
<dbReference type="EMBL" id="LAZR01024195">
    <property type="protein sequence ID" value="KKL75975.1"/>
    <property type="molecule type" value="Genomic_DNA"/>
</dbReference>
<proteinExistence type="predicted"/>
<sequence length="221" mass="22853">MPSIVEFKVAKNSASSSLASAINNSVGTLTVATGDGANFPATADGDFWVSIDSEILLCTSRTGDVLTVTRAQQSTSGAAHDAGAAVELRITAEAISEMQDEIKHGVLEGWVADDAQNPSLGTLPINAFVIDVYIWVEQAFDSDGTDQISVGYDAANEAYSTLASVDVSTTGVKSPTLGTSAKIVDPTSRAVEAYYVNGGTEPTVGRAHVAVHYIVATPVVA</sequence>
<organism evidence="1">
    <name type="scientific">marine sediment metagenome</name>
    <dbReference type="NCBI Taxonomy" id="412755"/>
    <lineage>
        <taxon>unclassified sequences</taxon>
        <taxon>metagenomes</taxon>
        <taxon>ecological metagenomes</taxon>
    </lineage>
</organism>
<comment type="caution">
    <text evidence="1">The sequence shown here is derived from an EMBL/GenBank/DDBJ whole genome shotgun (WGS) entry which is preliminary data.</text>
</comment>
<evidence type="ECO:0000313" key="1">
    <source>
        <dbReference type="EMBL" id="KKL75975.1"/>
    </source>
</evidence>
<name>A0A0F9H2X5_9ZZZZ</name>